<keyword evidence="3" id="KW-0808">Transferase</keyword>
<accession>A0ABU8KFK9</accession>
<dbReference type="Proteomes" id="UP001366503">
    <property type="component" value="Unassembled WGS sequence"/>
</dbReference>
<comment type="caution">
    <text evidence="3">The sequence shown here is derived from an EMBL/GenBank/DDBJ whole genome shotgun (WGS) entry which is preliminary data.</text>
</comment>
<evidence type="ECO:0000313" key="3">
    <source>
        <dbReference type="EMBL" id="MEI9404182.1"/>
    </source>
</evidence>
<dbReference type="GO" id="GO:0016746">
    <property type="term" value="F:acyltransferase activity"/>
    <property type="evidence" value="ECO:0007669"/>
    <property type="project" value="UniProtKB-KW"/>
</dbReference>
<feature type="domain" description="Acyltransferase 3" evidence="2">
    <location>
        <begin position="5"/>
        <end position="303"/>
    </location>
</feature>
<feature type="transmembrane region" description="Helical" evidence="1">
    <location>
        <begin position="12"/>
        <end position="34"/>
    </location>
</feature>
<keyword evidence="1" id="KW-0472">Membrane</keyword>
<keyword evidence="4" id="KW-1185">Reference proteome</keyword>
<feature type="transmembrane region" description="Helical" evidence="1">
    <location>
        <begin position="194"/>
        <end position="214"/>
    </location>
</feature>
<keyword evidence="1" id="KW-0812">Transmembrane</keyword>
<dbReference type="InterPro" id="IPR002656">
    <property type="entry name" value="Acyl_transf_3_dom"/>
</dbReference>
<organism evidence="3 4">
    <name type="scientific">Mesorhizobium argentiipisi</name>
    <dbReference type="NCBI Taxonomy" id="3015175"/>
    <lineage>
        <taxon>Bacteria</taxon>
        <taxon>Pseudomonadati</taxon>
        <taxon>Pseudomonadota</taxon>
        <taxon>Alphaproteobacteria</taxon>
        <taxon>Hyphomicrobiales</taxon>
        <taxon>Phyllobacteriaceae</taxon>
        <taxon>Mesorhizobium</taxon>
    </lineage>
</organism>
<feature type="transmembrane region" description="Helical" evidence="1">
    <location>
        <begin position="255"/>
        <end position="278"/>
    </location>
</feature>
<feature type="transmembrane region" description="Helical" evidence="1">
    <location>
        <begin position="284"/>
        <end position="306"/>
    </location>
</feature>
<proteinExistence type="predicted"/>
<evidence type="ECO:0000313" key="4">
    <source>
        <dbReference type="Proteomes" id="UP001366503"/>
    </source>
</evidence>
<keyword evidence="1" id="KW-1133">Transmembrane helix</keyword>
<evidence type="ECO:0000259" key="2">
    <source>
        <dbReference type="Pfam" id="PF01757"/>
    </source>
</evidence>
<reference evidence="3 4" key="1">
    <citation type="submission" date="2022-12" db="EMBL/GenBank/DDBJ databases">
        <authorList>
            <person name="Muema E."/>
        </authorList>
    </citation>
    <scope>NUCLEOTIDE SEQUENCE [LARGE SCALE GENOMIC DNA]</scope>
    <source>
        <strain evidence="4">1330</strain>
    </source>
</reference>
<dbReference type="Pfam" id="PF01757">
    <property type="entry name" value="Acyl_transf_3"/>
    <property type="match status" value="1"/>
</dbReference>
<feature type="transmembrane region" description="Helical" evidence="1">
    <location>
        <begin position="226"/>
        <end position="243"/>
    </location>
</feature>
<sequence>MIRLHNLDGLRGFAALLVVLSHLCGQLGILGFIFEGGGGQVGVQVFFALSGFLIGSIYLNYPIKRVEAADFVARRVARVLPLYLAVVVVSYCLGYIAGVPVIYDVNKQNLLDHLLLVKAVSVMWTIPVEIHFYMIFLVIWGVFSISKGAGIVLSMASIPVLLFVPDPMALRPFLMAFFLVGIVFSQVPTIGSSGAFALALCATIVAMPAVSKLLGLDFFEFWRSPLNAVAVGALVYTAAHAPIATKFLGSGIARYIGMISFSIYLLHWPIMAIITTYTKITTEPLLYLCCVIAVTVVLSSISYYLIEAPAKRLIAKGRPTRNPASVPSPFGAPF</sequence>
<dbReference type="RefSeq" id="WP_337094472.1">
    <property type="nucleotide sequence ID" value="NZ_JAPYKO010000013.1"/>
</dbReference>
<feature type="transmembrane region" description="Helical" evidence="1">
    <location>
        <begin position="82"/>
        <end position="103"/>
    </location>
</feature>
<keyword evidence="3" id="KW-0012">Acyltransferase</keyword>
<evidence type="ECO:0000256" key="1">
    <source>
        <dbReference type="SAM" id="Phobius"/>
    </source>
</evidence>
<protein>
    <submittedName>
        <fullName evidence="3">Acyltransferase</fullName>
    </submittedName>
</protein>
<dbReference type="EMBL" id="JAPYKO010000013">
    <property type="protein sequence ID" value="MEI9404182.1"/>
    <property type="molecule type" value="Genomic_DNA"/>
</dbReference>
<feature type="transmembrane region" description="Helical" evidence="1">
    <location>
        <begin position="40"/>
        <end position="61"/>
    </location>
</feature>
<feature type="transmembrane region" description="Helical" evidence="1">
    <location>
        <begin position="123"/>
        <end position="143"/>
    </location>
</feature>
<dbReference type="PANTHER" id="PTHR23028:SF53">
    <property type="entry name" value="ACYL_TRANSF_3 DOMAIN-CONTAINING PROTEIN"/>
    <property type="match status" value="1"/>
</dbReference>
<name>A0ABU8KFK9_9HYPH</name>
<dbReference type="PANTHER" id="PTHR23028">
    <property type="entry name" value="ACETYLTRANSFERASE"/>
    <property type="match status" value="1"/>
</dbReference>
<gene>
    <name evidence="3" type="ORF">O7A05_18750</name>
</gene>
<dbReference type="InterPro" id="IPR050879">
    <property type="entry name" value="Acyltransferase_3"/>
</dbReference>